<dbReference type="Pfam" id="PF04055">
    <property type="entry name" value="Radical_SAM"/>
    <property type="match status" value="1"/>
</dbReference>
<evidence type="ECO:0000313" key="7">
    <source>
        <dbReference type="Proteomes" id="UP001501578"/>
    </source>
</evidence>
<keyword evidence="3" id="KW-0408">Iron</keyword>
<evidence type="ECO:0000313" key="6">
    <source>
        <dbReference type="EMBL" id="GAA0947084.1"/>
    </source>
</evidence>
<dbReference type="PANTHER" id="PTHR11228">
    <property type="entry name" value="RADICAL SAM DOMAIN PROTEIN"/>
    <property type="match status" value="1"/>
</dbReference>
<organism evidence="6 7">
    <name type="scientific">Nonomuraea longicatena</name>
    <dbReference type="NCBI Taxonomy" id="83682"/>
    <lineage>
        <taxon>Bacteria</taxon>
        <taxon>Bacillati</taxon>
        <taxon>Actinomycetota</taxon>
        <taxon>Actinomycetes</taxon>
        <taxon>Streptosporangiales</taxon>
        <taxon>Streptosporangiaceae</taxon>
        <taxon>Nonomuraea</taxon>
    </lineage>
</organism>
<name>A0ABN1QTA4_9ACTN</name>
<feature type="domain" description="Radical SAM core" evidence="5">
    <location>
        <begin position="21"/>
        <end position="118"/>
    </location>
</feature>
<evidence type="ECO:0000256" key="1">
    <source>
        <dbReference type="ARBA" id="ARBA00022691"/>
    </source>
</evidence>
<evidence type="ECO:0000256" key="4">
    <source>
        <dbReference type="ARBA" id="ARBA00023014"/>
    </source>
</evidence>
<dbReference type="InterPro" id="IPR007197">
    <property type="entry name" value="rSAM"/>
</dbReference>
<evidence type="ECO:0000256" key="2">
    <source>
        <dbReference type="ARBA" id="ARBA00022723"/>
    </source>
</evidence>
<dbReference type="CDD" id="cd21109">
    <property type="entry name" value="SPASM"/>
    <property type="match status" value="1"/>
</dbReference>
<dbReference type="InterPro" id="IPR050377">
    <property type="entry name" value="Radical_SAM_PqqE_MftC-like"/>
</dbReference>
<keyword evidence="1" id="KW-0949">S-adenosyl-L-methionine</keyword>
<comment type="caution">
    <text evidence="6">The sequence shown here is derived from an EMBL/GenBank/DDBJ whole genome shotgun (WGS) entry which is preliminary data.</text>
</comment>
<sequence length="333" mass="35890">MHLADILALRPVPAAGLLMALTRRCPLTCAHCSTNSLLTSEEHPAEWFARFARTIEREDRPEVIMLTGGEPMLRPRLVADIAATAPTMVLTGGFFAPRVPAALAGVAHVSVSLDVHHQREVPQAKVFRLVHALAGRGTAVSFHVTGAGPDDPYLARTIDTVRREFADRVPMLVGRVRAAGRAQAWAPAEERAPADGHRPCTMAAWPAVSPDGTVTACCNQDVIDHRPVPGHLRLGHVATDDWRSVRTRCLTSPVLQAIRTGGPQWAAGRSDGGYCGTCRTLGTTAERPRPAAAFLEQQVVRAQVGAGPEGFIRRYGEARFAELVMLGRETHAV</sequence>
<protein>
    <recommendedName>
        <fullName evidence="5">Radical SAM core domain-containing protein</fullName>
    </recommendedName>
</protein>
<dbReference type="EMBL" id="BAAAHQ010000040">
    <property type="protein sequence ID" value="GAA0947084.1"/>
    <property type="molecule type" value="Genomic_DNA"/>
</dbReference>
<keyword evidence="2" id="KW-0479">Metal-binding</keyword>
<dbReference type="RefSeq" id="WP_343953816.1">
    <property type="nucleotide sequence ID" value="NZ_BAAAHQ010000040.1"/>
</dbReference>
<dbReference type="PANTHER" id="PTHR11228:SF7">
    <property type="entry name" value="PQQA PEPTIDE CYCLASE"/>
    <property type="match status" value="1"/>
</dbReference>
<evidence type="ECO:0000259" key="5">
    <source>
        <dbReference type="Pfam" id="PF04055"/>
    </source>
</evidence>
<dbReference type="SFLD" id="SFLDS00029">
    <property type="entry name" value="Radical_SAM"/>
    <property type="match status" value="1"/>
</dbReference>
<dbReference type="Proteomes" id="UP001501578">
    <property type="component" value="Unassembled WGS sequence"/>
</dbReference>
<accession>A0ABN1QTA4</accession>
<dbReference type="CDD" id="cd01335">
    <property type="entry name" value="Radical_SAM"/>
    <property type="match status" value="1"/>
</dbReference>
<gene>
    <name evidence="6" type="ORF">GCM10009560_63280</name>
</gene>
<dbReference type="Gene3D" id="3.20.20.70">
    <property type="entry name" value="Aldolase class I"/>
    <property type="match status" value="1"/>
</dbReference>
<proteinExistence type="predicted"/>
<reference evidence="6 7" key="1">
    <citation type="journal article" date="2019" name="Int. J. Syst. Evol. Microbiol.">
        <title>The Global Catalogue of Microorganisms (GCM) 10K type strain sequencing project: providing services to taxonomists for standard genome sequencing and annotation.</title>
        <authorList>
            <consortium name="The Broad Institute Genomics Platform"/>
            <consortium name="The Broad Institute Genome Sequencing Center for Infectious Disease"/>
            <person name="Wu L."/>
            <person name="Ma J."/>
        </authorList>
    </citation>
    <scope>NUCLEOTIDE SEQUENCE [LARGE SCALE GENOMIC DNA]</scope>
    <source>
        <strain evidence="6 7">JCM 11136</strain>
    </source>
</reference>
<dbReference type="InterPro" id="IPR013785">
    <property type="entry name" value="Aldolase_TIM"/>
</dbReference>
<dbReference type="SUPFAM" id="SSF102114">
    <property type="entry name" value="Radical SAM enzymes"/>
    <property type="match status" value="1"/>
</dbReference>
<keyword evidence="7" id="KW-1185">Reference proteome</keyword>
<dbReference type="InterPro" id="IPR058240">
    <property type="entry name" value="rSAM_sf"/>
</dbReference>
<keyword evidence="4" id="KW-0411">Iron-sulfur</keyword>
<evidence type="ECO:0000256" key="3">
    <source>
        <dbReference type="ARBA" id="ARBA00023004"/>
    </source>
</evidence>